<dbReference type="EMBL" id="JADGJD010000309">
    <property type="protein sequence ID" value="KAJ3052274.1"/>
    <property type="molecule type" value="Genomic_DNA"/>
</dbReference>
<evidence type="ECO:0000313" key="1">
    <source>
        <dbReference type="EMBL" id="KAJ3052274.1"/>
    </source>
</evidence>
<name>A0AAD5SEP0_9FUNG</name>
<reference evidence="1" key="1">
    <citation type="submission" date="2020-05" db="EMBL/GenBank/DDBJ databases">
        <title>Phylogenomic resolution of chytrid fungi.</title>
        <authorList>
            <person name="Stajich J.E."/>
            <person name="Amses K."/>
            <person name="Simmons R."/>
            <person name="Seto K."/>
            <person name="Myers J."/>
            <person name="Bonds A."/>
            <person name="Quandt C.A."/>
            <person name="Barry K."/>
            <person name="Liu P."/>
            <person name="Grigoriev I."/>
            <person name="Longcore J.E."/>
            <person name="James T.Y."/>
        </authorList>
    </citation>
    <scope>NUCLEOTIDE SEQUENCE</scope>
    <source>
        <strain evidence="1">JEL0318</strain>
    </source>
</reference>
<organism evidence="1 2">
    <name type="scientific">Rhizophlyctis rosea</name>
    <dbReference type="NCBI Taxonomy" id="64517"/>
    <lineage>
        <taxon>Eukaryota</taxon>
        <taxon>Fungi</taxon>
        <taxon>Fungi incertae sedis</taxon>
        <taxon>Chytridiomycota</taxon>
        <taxon>Chytridiomycota incertae sedis</taxon>
        <taxon>Chytridiomycetes</taxon>
        <taxon>Rhizophlyctidales</taxon>
        <taxon>Rhizophlyctidaceae</taxon>
        <taxon>Rhizophlyctis</taxon>
    </lineage>
</organism>
<proteinExistence type="predicted"/>
<protein>
    <submittedName>
        <fullName evidence="1">Uncharacterized protein</fullName>
    </submittedName>
</protein>
<comment type="caution">
    <text evidence="1">The sequence shown here is derived from an EMBL/GenBank/DDBJ whole genome shotgun (WGS) entry which is preliminary data.</text>
</comment>
<accession>A0AAD5SEP0</accession>
<evidence type="ECO:0000313" key="2">
    <source>
        <dbReference type="Proteomes" id="UP001212841"/>
    </source>
</evidence>
<gene>
    <name evidence="1" type="ORF">HK097_006594</name>
</gene>
<dbReference type="AlphaFoldDB" id="A0AAD5SEP0"/>
<sequence>MPHEARLGAPRCMVKWNAELGAYILDFPKFLRTVLNTFSPVLTNFYKAMAPIRGIQQIEGCKAVHGAVAGVQAGSKSRGGDLKAVGKGGVEEDEEEDVFFYF</sequence>
<keyword evidence="2" id="KW-1185">Reference proteome</keyword>
<dbReference type="Proteomes" id="UP001212841">
    <property type="component" value="Unassembled WGS sequence"/>
</dbReference>